<accession>A0ABT0FHR7</accession>
<proteinExistence type="predicted"/>
<dbReference type="RefSeq" id="WP_247630703.1">
    <property type="nucleotide sequence ID" value="NZ_JAHWXN010000002.1"/>
</dbReference>
<feature type="transmembrane region" description="Helical" evidence="1">
    <location>
        <begin position="46"/>
        <end position="62"/>
    </location>
</feature>
<protein>
    <recommendedName>
        <fullName evidence="4">FUSC family protein</fullName>
    </recommendedName>
</protein>
<keyword evidence="1" id="KW-0812">Transmembrane</keyword>
<evidence type="ECO:0000256" key="1">
    <source>
        <dbReference type="SAM" id="Phobius"/>
    </source>
</evidence>
<feature type="transmembrane region" description="Helical" evidence="1">
    <location>
        <begin position="21"/>
        <end position="40"/>
    </location>
</feature>
<keyword evidence="1" id="KW-1133">Transmembrane helix</keyword>
<sequence>MATVMPSGTGAAGLATRAARLAMIAVWCCGIAQGALEGLFSPPVPAYLLALLVVLAGAIVLTHRSDEPLRGVRAWAVPAATLAATVLMLSVLHEAGETWVIYFASYLVALQIGRGNPMIGGIGLGAQIALILGWGSLTGQTAAGMVDMLSIPIMSGVLGVIWRLTLRSIVARERAHRSEAAESARKAAAARAAAAQYRRELGAIAAEVQQVLERVRDADELDEDFLTELTMREGTIRDRIRSPRLHHPALADAAADARLRGVRVAVLGSHVPDAPRISDRTAAQVAAVLDGIADGSVVISSGARSIDALSIVIDDGEAHRRIEMSVR</sequence>
<dbReference type="Proteomes" id="UP001300096">
    <property type="component" value="Unassembled WGS sequence"/>
</dbReference>
<comment type="caution">
    <text evidence="2">The sequence shown here is derived from an EMBL/GenBank/DDBJ whole genome shotgun (WGS) entry which is preliminary data.</text>
</comment>
<organism evidence="2 3">
    <name type="scientific">Microbacterium croceum</name>
    <dbReference type="NCBI Taxonomy" id="2851645"/>
    <lineage>
        <taxon>Bacteria</taxon>
        <taxon>Bacillati</taxon>
        <taxon>Actinomycetota</taxon>
        <taxon>Actinomycetes</taxon>
        <taxon>Micrococcales</taxon>
        <taxon>Microbacteriaceae</taxon>
        <taxon>Microbacterium</taxon>
    </lineage>
</organism>
<feature type="transmembrane region" description="Helical" evidence="1">
    <location>
        <begin position="122"/>
        <end position="143"/>
    </location>
</feature>
<keyword evidence="3" id="KW-1185">Reference proteome</keyword>
<feature type="transmembrane region" description="Helical" evidence="1">
    <location>
        <begin position="74"/>
        <end position="93"/>
    </location>
</feature>
<evidence type="ECO:0008006" key="4">
    <source>
        <dbReference type="Google" id="ProtNLM"/>
    </source>
</evidence>
<dbReference type="EMBL" id="JAHWXN010000002">
    <property type="protein sequence ID" value="MCK2037292.1"/>
    <property type="molecule type" value="Genomic_DNA"/>
</dbReference>
<gene>
    <name evidence="2" type="ORF">KZC51_14250</name>
</gene>
<evidence type="ECO:0000313" key="3">
    <source>
        <dbReference type="Proteomes" id="UP001300096"/>
    </source>
</evidence>
<keyword evidence="1" id="KW-0472">Membrane</keyword>
<evidence type="ECO:0000313" key="2">
    <source>
        <dbReference type="EMBL" id="MCK2037292.1"/>
    </source>
</evidence>
<name>A0ABT0FHR7_9MICO</name>
<feature type="transmembrane region" description="Helical" evidence="1">
    <location>
        <begin position="149"/>
        <end position="166"/>
    </location>
</feature>
<reference evidence="2 3" key="1">
    <citation type="submission" date="2021-06" db="EMBL/GenBank/DDBJ databases">
        <title>Genome-based taxonomic framework of Microbacterium strains isolated from marine environment, the description of four new species and reclassification of four preexisting species.</title>
        <authorList>
            <person name="Lee S.D."/>
            <person name="Kim S.-M."/>
            <person name="Byeon Y.-S."/>
            <person name="Yang H.L."/>
            <person name="Kim I.S."/>
        </authorList>
    </citation>
    <scope>NUCLEOTIDE SEQUENCE [LARGE SCALE GENOMIC DNA]</scope>
    <source>
        <strain evidence="2 3">SSW1-49</strain>
    </source>
</reference>